<name>A0ABW3WHQ3_9RHOO</name>
<comment type="caution">
    <text evidence="3">The sequence shown here is derived from an EMBL/GenBank/DDBJ whole genome shotgun (WGS) entry which is preliminary data.</text>
</comment>
<organism evidence="3 4">
    <name type="scientific">Thauera mechernichensis</name>
    <dbReference type="NCBI Taxonomy" id="82788"/>
    <lineage>
        <taxon>Bacteria</taxon>
        <taxon>Pseudomonadati</taxon>
        <taxon>Pseudomonadota</taxon>
        <taxon>Betaproteobacteria</taxon>
        <taxon>Rhodocyclales</taxon>
        <taxon>Zoogloeaceae</taxon>
        <taxon>Thauera</taxon>
    </lineage>
</organism>
<dbReference type="Proteomes" id="UP001597158">
    <property type="component" value="Unassembled WGS sequence"/>
</dbReference>
<feature type="compositionally biased region" description="Pro residues" evidence="1">
    <location>
        <begin position="128"/>
        <end position="138"/>
    </location>
</feature>
<evidence type="ECO:0000313" key="3">
    <source>
        <dbReference type="EMBL" id="MFD1265321.1"/>
    </source>
</evidence>
<protein>
    <recommendedName>
        <fullName evidence="5">Lipoprotein</fullName>
    </recommendedName>
</protein>
<evidence type="ECO:0008006" key="5">
    <source>
        <dbReference type="Google" id="ProtNLM"/>
    </source>
</evidence>
<sequence>MHRRTLPKLLPTLALLALLPLATGCDQIAELLELPNPERDAARMEAEGRAIGSGCRHSGRSLEDCYTLNPSADKAAVFAGWRDMNDYMLERKLEVVPAQLTQLPTLPGTPAAADPSAATASPAAGSPAQPPAQAPATR</sequence>
<dbReference type="RefSeq" id="WP_002945585.1">
    <property type="nucleotide sequence ID" value="NZ_JARQZE010000012.1"/>
</dbReference>
<keyword evidence="4" id="KW-1185">Reference proteome</keyword>
<feature type="region of interest" description="Disordered" evidence="1">
    <location>
        <begin position="104"/>
        <end position="138"/>
    </location>
</feature>
<feature type="signal peptide" evidence="2">
    <location>
        <begin position="1"/>
        <end position="24"/>
    </location>
</feature>
<feature type="compositionally biased region" description="Low complexity" evidence="1">
    <location>
        <begin position="108"/>
        <end position="127"/>
    </location>
</feature>
<gene>
    <name evidence="3" type="ORF">ACFQ4M_17250</name>
</gene>
<keyword evidence="2" id="KW-0732">Signal</keyword>
<feature type="chain" id="PRO_5045693757" description="Lipoprotein" evidence="2">
    <location>
        <begin position="25"/>
        <end position="138"/>
    </location>
</feature>
<evidence type="ECO:0000256" key="1">
    <source>
        <dbReference type="SAM" id="MobiDB-lite"/>
    </source>
</evidence>
<dbReference type="EMBL" id="JBHTMC010000032">
    <property type="protein sequence ID" value="MFD1265321.1"/>
    <property type="molecule type" value="Genomic_DNA"/>
</dbReference>
<proteinExistence type="predicted"/>
<reference evidence="4" key="1">
    <citation type="journal article" date="2019" name="Int. J. Syst. Evol. Microbiol.">
        <title>The Global Catalogue of Microorganisms (GCM) 10K type strain sequencing project: providing services to taxonomists for standard genome sequencing and annotation.</title>
        <authorList>
            <consortium name="The Broad Institute Genomics Platform"/>
            <consortium name="The Broad Institute Genome Sequencing Center for Infectious Disease"/>
            <person name="Wu L."/>
            <person name="Ma J."/>
        </authorList>
    </citation>
    <scope>NUCLEOTIDE SEQUENCE [LARGE SCALE GENOMIC DNA]</scope>
    <source>
        <strain evidence="4">CCUG 48884</strain>
    </source>
</reference>
<dbReference type="PROSITE" id="PS51257">
    <property type="entry name" value="PROKAR_LIPOPROTEIN"/>
    <property type="match status" value="1"/>
</dbReference>
<accession>A0ABW3WHQ3</accession>
<evidence type="ECO:0000313" key="4">
    <source>
        <dbReference type="Proteomes" id="UP001597158"/>
    </source>
</evidence>
<evidence type="ECO:0000256" key="2">
    <source>
        <dbReference type="SAM" id="SignalP"/>
    </source>
</evidence>